<keyword evidence="11" id="KW-1185">Reference proteome</keyword>
<keyword evidence="3" id="KW-0805">Transcription regulation</keyword>
<dbReference type="Gene3D" id="4.10.240.10">
    <property type="entry name" value="Zn(2)-C6 fungal-type DNA-binding domain"/>
    <property type="match status" value="1"/>
</dbReference>
<feature type="compositionally biased region" description="Low complexity" evidence="7">
    <location>
        <begin position="89"/>
        <end position="101"/>
    </location>
</feature>
<dbReference type="GO" id="GO:0003677">
    <property type="term" value="F:DNA binding"/>
    <property type="evidence" value="ECO:0007669"/>
    <property type="project" value="InterPro"/>
</dbReference>
<evidence type="ECO:0000313" key="11">
    <source>
        <dbReference type="Proteomes" id="UP000008867"/>
    </source>
</evidence>
<gene>
    <name evidence="10" type="ORF">sr15194</name>
</gene>
<dbReference type="Pfam" id="PF00172">
    <property type="entry name" value="Zn_clus"/>
    <property type="match status" value="1"/>
</dbReference>
<dbReference type="SMART" id="SM00066">
    <property type="entry name" value="GAL4"/>
    <property type="match status" value="1"/>
</dbReference>
<feature type="region of interest" description="Disordered" evidence="7">
    <location>
        <begin position="408"/>
        <end position="524"/>
    </location>
</feature>
<sequence length="1229" mass="134970">MEPTFAARPTSTGSDGGHACPKCDKVFSRSVNRDRHLATHNKVPSLVCSICQRRFHRPDVLAKHVQRHRSSPEVQHDVPRGASEALHPSSSSRDSHSASISVGAGLPAQNRSLRTSPSHRSIAANGRVARACSRCSKAKARCDGHLPACGRCTRLNNASMCAYQAPAGDSVLPMQVADASGDASSQPSTSHLQHAESGRLEASTVPFIPTGARPNSQSSSLDNRYVAATPLFSSPSTHNTFDVQHHFRPSDASDLDAWRQSQVNPASASSWDASFSPLPVDWLLQSEIPDQGWTAYLGDPGVPLLADFLDHANPSSSSRTRAEPHLDPTQILHHGQDGSQIYATQAGSSNSPSNQPLAFSQLGSSRRTSRISSRTPLAHAASPATMDAAAAADTLARIRNEAVNNGFLRSATPSDQASCSSRSSSPDVGDAAEHEVSRSHHSSHLQRQRRKRARHSESAVDPDAAARLTSVHSPDSSSESSDLDPMERVNRDVAAQPRQQRISYRHPDPSARGQAGVVAAAQSPEDIARQEAVAEEMAQLEQQGRGRSPRAPSDHSSKRRKRRQKHWPSVYRPKATDGGRHLSLHKVPRASDEVTALENSFQVAPMTDLAKTRMIDEFRYCEVEPQDLQRIQDTLRSIETSTLNLFVQLYFEHHDPILPILHRATFDPDTCDPLLLAAVTCLGALCSKAENAFAYCLLTSSLVHAVSYKLFGINHLRNRYLPSMQTLFLTYALWRNLGDPAKLEYVEGFRNIVLTMARRCRLFELDAFQLDPSLASASASLSGSTELLADKVEREWHKWIRNQEMVRFSWALFVLDSDLSLAWDLPCMIKIGELRSPLPSPESLWQAESAEDWLSMTDRQTASASPGMLRHLLSFARPSLQAQTSPQSANASDTNMRRYHTSPLTHLVLSAAVYNVVISRWNLDTVLYQTVDDCDDEDGEQLDDHAMVPPRDPELQAWTDAMAARLQMLTSDPVDSHGKQDAQLMLHGARLRMLVSFKDVQILSGRKGHRRSKLQMKKWLHGPLREEQYRNDVFREASKIFALSLAARRDIAPLHLDPPTRLVSSSDARPRSNSRSSRNGASSLDGMSQGSDSRLSNVGHASVSGTGAENSVLFYATVCLALICQYLVRGQSSSSSSMQTDENASEHPTATGEAVAAVRPALDRAASTSRKTRRKDVYFLQGVGALTNPMSLDRLIHVAVHQGLNRSAWPLGRVLGKVLQQWGRSLVRS</sequence>
<evidence type="ECO:0000256" key="1">
    <source>
        <dbReference type="ARBA" id="ARBA00022723"/>
    </source>
</evidence>
<evidence type="ECO:0000259" key="9">
    <source>
        <dbReference type="PROSITE" id="PS50157"/>
    </source>
</evidence>
<feature type="compositionally biased region" description="Low complexity" evidence="7">
    <location>
        <begin position="364"/>
        <end position="385"/>
    </location>
</feature>
<evidence type="ECO:0008006" key="12">
    <source>
        <dbReference type="Google" id="ProtNLM"/>
    </source>
</evidence>
<feature type="compositionally biased region" description="Low complexity" evidence="7">
    <location>
        <begin position="470"/>
        <end position="480"/>
    </location>
</feature>
<feature type="compositionally biased region" description="Low complexity" evidence="7">
    <location>
        <begin position="510"/>
        <end position="523"/>
    </location>
</feature>
<dbReference type="PROSITE" id="PS00463">
    <property type="entry name" value="ZN2_CY6_FUNGAL_1"/>
    <property type="match status" value="1"/>
</dbReference>
<feature type="compositionally biased region" description="Polar residues" evidence="7">
    <location>
        <begin position="1138"/>
        <end position="1148"/>
    </location>
</feature>
<dbReference type="Proteomes" id="UP000008867">
    <property type="component" value="Chromosome 14"/>
</dbReference>
<reference evidence="10 11" key="1">
    <citation type="journal article" date="2010" name="Science">
        <title>Pathogenicity determinants in smut fungi revealed by genome comparison.</title>
        <authorList>
            <person name="Schirawski J."/>
            <person name="Mannhaupt G."/>
            <person name="Muench K."/>
            <person name="Brefort T."/>
            <person name="Schipper K."/>
            <person name="Doehlemann G."/>
            <person name="Di Stasio M."/>
            <person name="Roessel N."/>
            <person name="Mendoza-Mendoza A."/>
            <person name="Pester D."/>
            <person name="Mueller O."/>
            <person name="Winterberg B."/>
            <person name="Meyer E."/>
            <person name="Ghareeb H."/>
            <person name="Wollenberg T."/>
            <person name="Muensterkoetter M."/>
            <person name="Wong P."/>
            <person name="Walter M."/>
            <person name="Stukenbrock E."/>
            <person name="Gueldener U."/>
            <person name="Kahmann R."/>
        </authorList>
    </citation>
    <scope>NUCLEOTIDE SEQUENCE [LARGE SCALE GENOMIC DNA]</scope>
    <source>
        <strain evidence="11">SRZ2</strain>
    </source>
</reference>
<dbReference type="VEuPathDB" id="FungiDB:sr15194"/>
<feature type="compositionally biased region" description="Polar residues" evidence="7">
    <location>
        <begin position="182"/>
        <end position="192"/>
    </location>
</feature>
<feature type="region of interest" description="Disordered" evidence="7">
    <location>
        <begin position="1"/>
        <end position="21"/>
    </location>
</feature>
<dbReference type="GO" id="GO:0006351">
    <property type="term" value="P:DNA-templated transcription"/>
    <property type="evidence" value="ECO:0007669"/>
    <property type="project" value="InterPro"/>
</dbReference>
<keyword evidence="2" id="KW-0862">Zinc</keyword>
<feature type="compositionally biased region" description="Low complexity" evidence="7">
    <location>
        <begin position="414"/>
        <end position="425"/>
    </location>
</feature>
<protein>
    <recommendedName>
        <fullName evidence="12">Zn(2)-C6 fungal-type domain-containing protein</fullName>
    </recommendedName>
</protein>
<accession>E6ZPG6</accession>
<feature type="compositionally biased region" description="Basic and acidic residues" evidence="7">
    <location>
        <begin position="70"/>
        <end position="79"/>
    </location>
</feature>
<dbReference type="PROSITE" id="PS50048">
    <property type="entry name" value="ZN2_CY6_FUNGAL_2"/>
    <property type="match status" value="1"/>
</dbReference>
<dbReference type="Pfam" id="PF04082">
    <property type="entry name" value="Fungal_trans"/>
    <property type="match status" value="1"/>
</dbReference>
<feature type="domain" description="C2H2-type" evidence="9">
    <location>
        <begin position="46"/>
        <end position="73"/>
    </location>
</feature>
<dbReference type="InterPro" id="IPR013087">
    <property type="entry name" value="Znf_C2H2_type"/>
</dbReference>
<keyword evidence="4" id="KW-0804">Transcription</keyword>
<evidence type="ECO:0000259" key="8">
    <source>
        <dbReference type="PROSITE" id="PS50048"/>
    </source>
</evidence>
<evidence type="ECO:0000256" key="3">
    <source>
        <dbReference type="ARBA" id="ARBA00023015"/>
    </source>
</evidence>
<dbReference type="CDD" id="cd00067">
    <property type="entry name" value="GAL4"/>
    <property type="match status" value="1"/>
</dbReference>
<dbReference type="InterPro" id="IPR036236">
    <property type="entry name" value="Znf_C2H2_sf"/>
</dbReference>
<dbReference type="eggNOG" id="KOG1721">
    <property type="taxonomic scope" value="Eukaryota"/>
</dbReference>
<keyword evidence="5" id="KW-0539">Nucleus</keyword>
<feature type="domain" description="C2H2-type" evidence="9">
    <location>
        <begin position="18"/>
        <end position="45"/>
    </location>
</feature>
<dbReference type="SUPFAM" id="SSF57701">
    <property type="entry name" value="Zn2/Cys6 DNA-binding domain"/>
    <property type="match status" value="1"/>
</dbReference>
<dbReference type="PROSITE" id="PS50157">
    <property type="entry name" value="ZINC_FINGER_C2H2_2"/>
    <property type="match status" value="2"/>
</dbReference>
<feature type="compositionally biased region" description="Polar residues" evidence="7">
    <location>
        <begin position="342"/>
        <end position="363"/>
    </location>
</feature>
<keyword evidence="6" id="KW-0863">Zinc-finger</keyword>
<dbReference type="PANTHER" id="PTHR47660">
    <property type="entry name" value="TRANSCRIPTION FACTOR WITH C2H2 AND ZN(2)-CYS(6) DNA BINDING DOMAIN (EUROFUNG)-RELATED-RELATED"/>
    <property type="match status" value="1"/>
</dbReference>
<dbReference type="PROSITE" id="PS00028">
    <property type="entry name" value="ZINC_FINGER_C2H2_1"/>
    <property type="match status" value="2"/>
</dbReference>
<feature type="compositionally biased region" description="Basic residues" evidence="7">
    <location>
        <begin position="557"/>
        <end position="566"/>
    </location>
</feature>
<dbReference type="Gene3D" id="3.30.160.60">
    <property type="entry name" value="Classic Zinc Finger"/>
    <property type="match status" value="1"/>
</dbReference>
<feature type="region of interest" description="Disordered" evidence="7">
    <location>
        <begin position="63"/>
        <end position="101"/>
    </location>
</feature>
<feature type="region of interest" description="Disordered" evidence="7">
    <location>
        <begin position="1134"/>
        <end position="1158"/>
    </location>
</feature>
<feature type="region of interest" description="Disordered" evidence="7">
    <location>
        <begin position="178"/>
        <end position="201"/>
    </location>
</feature>
<feature type="region of interest" description="Disordered" evidence="7">
    <location>
        <begin position="342"/>
        <end position="385"/>
    </location>
</feature>
<dbReference type="SUPFAM" id="SSF57667">
    <property type="entry name" value="beta-beta-alpha zinc fingers"/>
    <property type="match status" value="1"/>
</dbReference>
<evidence type="ECO:0000313" key="10">
    <source>
        <dbReference type="EMBL" id="CBQ69123.1"/>
    </source>
</evidence>
<dbReference type="GO" id="GO:0008270">
    <property type="term" value="F:zinc ion binding"/>
    <property type="evidence" value="ECO:0007669"/>
    <property type="project" value="UniProtKB-KW"/>
</dbReference>
<evidence type="ECO:0000256" key="4">
    <source>
        <dbReference type="ARBA" id="ARBA00023163"/>
    </source>
</evidence>
<keyword evidence="1" id="KW-0479">Metal-binding</keyword>
<dbReference type="InterPro" id="IPR036864">
    <property type="entry name" value="Zn2-C6_fun-type_DNA-bd_sf"/>
</dbReference>
<feature type="compositionally biased region" description="Basic residues" evidence="7">
    <location>
        <begin position="439"/>
        <end position="454"/>
    </location>
</feature>
<dbReference type="OrthoDB" id="1405595at2759"/>
<dbReference type="SMART" id="SM00355">
    <property type="entry name" value="ZnF_C2H2"/>
    <property type="match status" value="2"/>
</dbReference>
<dbReference type="GO" id="GO:0000981">
    <property type="term" value="F:DNA-binding transcription factor activity, RNA polymerase II-specific"/>
    <property type="evidence" value="ECO:0007669"/>
    <property type="project" value="InterPro"/>
</dbReference>
<proteinExistence type="predicted"/>
<dbReference type="Pfam" id="PF00096">
    <property type="entry name" value="zf-C2H2"/>
    <property type="match status" value="1"/>
</dbReference>
<evidence type="ECO:0000256" key="2">
    <source>
        <dbReference type="ARBA" id="ARBA00022833"/>
    </source>
</evidence>
<dbReference type="CDD" id="cd12148">
    <property type="entry name" value="fungal_TF_MHR"/>
    <property type="match status" value="1"/>
</dbReference>
<evidence type="ECO:0000256" key="6">
    <source>
        <dbReference type="PROSITE-ProRule" id="PRU00042"/>
    </source>
</evidence>
<evidence type="ECO:0000256" key="5">
    <source>
        <dbReference type="ARBA" id="ARBA00023242"/>
    </source>
</evidence>
<dbReference type="InterPro" id="IPR001138">
    <property type="entry name" value="Zn2Cys6_DnaBD"/>
</dbReference>
<dbReference type="EMBL" id="FQ311435">
    <property type="protein sequence ID" value="CBQ69123.1"/>
    <property type="molecule type" value="Genomic_DNA"/>
</dbReference>
<evidence type="ECO:0000256" key="7">
    <source>
        <dbReference type="SAM" id="MobiDB-lite"/>
    </source>
</evidence>
<feature type="region of interest" description="Disordered" evidence="7">
    <location>
        <begin position="537"/>
        <end position="584"/>
    </location>
</feature>
<dbReference type="HOGENOM" id="CLU_267873_0_0_1"/>
<feature type="compositionally biased region" description="Low complexity" evidence="7">
    <location>
        <begin position="1064"/>
        <end position="1083"/>
    </location>
</feature>
<feature type="domain" description="Zn(2)-C6 fungal-type" evidence="8">
    <location>
        <begin position="131"/>
        <end position="163"/>
    </location>
</feature>
<organism evidence="10 11">
    <name type="scientific">Sporisorium reilianum (strain SRZ2)</name>
    <name type="common">Maize head smut fungus</name>
    <dbReference type="NCBI Taxonomy" id="999809"/>
    <lineage>
        <taxon>Eukaryota</taxon>
        <taxon>Fungi</taxon>
        <taxon>Dikarya</taxon>
        <taxon>Basidiomycota</taxon>
        <taxon>Ustilaginomycotina</taxon>
        <taxon>Ustilaginomycetes</taxon>
        <taxon>Ustilaginales</taxon>
        <taxon>Ustilaginaceae</taxon>
        <taxon>Sporisorium</taxon>
    </lineage>
</organism>
<dbReference type="AlphaFoldDB" id="E6ZPG6"/>
<feature type="compositionally biased region" description="Polar residues" evidence="7">
    <location>
        <begin position="1085"/>
        <end position="1096"/>
    </location>
</feature>
<feature type="region of interest" description="Disordered" evidence="7">
    <location>
        <begin position="1056"/>
        <end position="1102"/>
    </location>
</feature>
<dbReference type="PANTHER" id="PTHR47660:SF2">
    <property type="entry name" value="TRANSCRIPTION FACTOR WITH C2H2 AND ZN(2)-CYS(6) DNA BINDING DOMAIN (EUROFUNG)"/>
    <property type="match status" value="1"/>
</dbReference>
<dbReference type="InterPro" id="IPR007219">
    <property type="entry name" value="XnlR_reg_dom"/>
</dbReference>
<name>E6ZPG6_SPORE</name>